<dbReference type="EMBL" id="BAAASZ010000031">
    <property type="protein sequence ID" value="GAA2456962.1"/>
    <property type="molecule type" value="Genomic_DNA"/>
</dbReference>
<protein>
    <recommendedName>
        <fullName evidence="3">Head-to-tail adaptor</fullName>
    </recommendedName>
</protein>
<organism evidence="1 2">
    <name type="scientific">Streptomyces macrosporus</name>
    <dbReference type="NCBI Taxonomy" id="44032"/>
    <lineage>
        <taxon>Bacteria</taxon>
        <taxon>Bacillati</taxon>
        <taxon>Actinomycetota</taxon>
        <taxon>Actinomycetes</taxon>
        <taxon>Kitasatosporales</taxon>
        <taxon>Streptomycetaceae</taxon>
        <taxon>Streptomyces</taxon>
    </lineage>
</organism>
<sequence>MGRVYATTAELEAYTGKPAPANAARRLARASRLVDAAMVAAVYEVDADGYPAAPEARSAFREAVCVQVDAWAGREAERAELGPWTSVSAGPVSMSRPDAGARVEDDTALTAEAVEILEALNLPRTVWT</sequence>
<dbReference type="RefSeq" id="WP_344326657.1">
    <property type="nucleotide sequence ID" value="NZ_BAAASZ010000031.1"/>
</dbReference>
<evidence type="ECO:0000313" key="1">
    <source>
        <dbReference type="EMBL" id="GAA2456962.1"/>
    </source>
</evidence>
<proteinExistence type="predicted"/>
<comment type="caution">
    <text evidence="1">The sequence shown here is derived from an EMBL/GenBank/DDBJ whole genome shotgun (WGS) entry which is preliminary data.</text>
</comment>
<dbReference type="Proteomes" id="UP001501638">
    <property type="component" value="Unassembled WGS sequence"/>
</dbReference>
<name>A0ABN3KE33_9ACTN</name>
<keyword evidence="2" id="KW-1185">Reference proteome</keyword>
<evidence type="ECO:0000313" key="2">
    <source>
        <dbReference type="Proteomes" id="UP001501638"/>
    </source>
</evidence>
<gene>
    <name evidence="1" type="ORF">GCM10010405_46260</name>
</gene>
<evidence type="ECO:0008006" key="3">
    <source>
        <dbReference type="Google" id="ProtNLM"/>
    </source>
</evidence>
<accession>A0ABN3KE33</accession>
<reference evidence="1 2" key="1">
    <citation type="journal article" date="2019" name="Int. J. Syst. Evol. Microbiol.">
        <title>The Global Catalogue of Microorganisms (GCM) 10K type strain sequencing project: providing services to taxonomists for standard genome sequencing and annotation.</title>
        <authorList>
            <consortium name="The Broad Institute Genomics Platform"/>
            <consortium name="The Broad Institute Genome Sequencing Center for Infectious Disease"/>
            <person name="Wu L."/>
            <person name="Ma J."/>
        </authorList>
    </citation>
    <scope>NUCLEOTIDE SEQUENCE [LARGE SCALE GENOMIC DNA]</scope>
    <source>
        <strain evidence="1 2">JCM 6305</strain>
    </source>
</reference>